<gene>
    <name evidence="1" type="ORF">KHP33_016510</name>
</gene>
<proteinExistence type="predicted"/>
<keyword evidence="2" id="KW-1185">Reference proteome</keyword>
<accession>A0ABT9DNZ0</accession>
<protein>
    <submittedName>
        <fullName evidence="1">Uncharacterized protein</fullName>
    </submittedName>
</protein>
<name>A0ABT9DNZ0_9BACI</name>
<evidence type="ECO:0000313" key="2">
    <source>
        <dbReference type="Proteomes" id="UP001177121"/>
    </source>
</evidence>
<reference evidence="1" key="1">
    <citation type="submission" date="2023-07" db="EMBL/GenBank/DDBJ databases">
        <title>Biological control against Fusarium languescens, the causal agent of wilt in Jalapeno peppers, by a novel bacterial subspecies: Bacillus cabrialesii subsp. tritici TSO2.</title>
        <authorList>
            <person name="Montoya-Martinez A.C."/>
            <person name="Figueroa-Brambila K.M."/>
            <person name="Escalante-Beltran A."/>
            <person name="Lopez-Montoya N.D."/>
            <person name="Valenzuela-Ruiz V."/>
            <person name="Parra-Cota F.I."/>
            <person name="Estrada Alvarado M.I."/>
            <person name="De Los Santos Villalobos S."/>
        </authorList>
    </citation>
    <scope>NUCLEOTIDE SEQUENCE</scope>
    <source>
        <strain evidence="1">TSO2</strain>
    </source>
</reference>
<sequence>MGKEINTKELDEEIKRVLVDDVLEVYEQHEGEPNIKPGVPCPSCQRKSTNNVCNWHGNKHVHFICECGYRIHQ</sequence>
<dbReference type="RefSeq" id="WP_213401368.1">
    <property type="nucleotide sequence ID" value="NZ_JAHBMK020000001.1"/>
</dbReference>
<comment type="caution">
    <text evidence="1">The sequence shown here is derived from an EMBL/GenBank/DDBJ whole genome shotgun (WGS) entry which is preliminary data.</text>
</comment>
<organism evidence="1 2">
    <name type="scientific">Bacillus cabrialesii subsp. tritici</name>
    <dbReference type="NCBI Taxonomy" id="2944916"/>
    <lineage>
        <taxon>Bacteria</taxon>
        <taxon>Bacillati</taxon>
        <taxon>Bacillota</taxon>
        <taxon>Bacilli</taxon>
        <taxon>Bacillales</taxon>
        <taxon>Bacillaceae</taxon>
        <taxon>Bacillus</taxon>
        <taxon>Bacillus cabrialesii</taxon>
    </lineage>
</organism>
<dbReference type="Proteomes" id="UP001177121">
    <property type="component" value="Unassembled WGS sequence"/>
</dbReference>
<dbReference type="EMBL" id="JAHBMK020000001">
    <property type="protein sequence ID" value="MDO8226415.1"/>
    <property type="molecule type" value="Genomic_DNA"/>
</dbReference>
<evidence type="ECO:0000313" key="1">
    <source>
        <dbReference type="EMBL" id="MDO8226415.1"/>
    </source>
</evidence>